<evidence type="ECO:0000256" key="1">
    <source>
        <dbReference type="SAM" id="Coils"/>
    </source>
</evidence>
<gene>
    <name evidence="2" type="ORF">HINF_LOCUS36639</name>
    <name evidence="3" type="ORF">HINF_LOCUS42339</name>
</gene>
<dbReference type="EMBL" id="CAXDID020000172">
    <property type="protein sequence ID" value="CAL6047709.1"/>
    <property type="molecule type" value="Genomic_DNA"/>
</dbReference>
<dbReference type="AlphaFoldDB" id="A0AA86Q9V9"/>
<feature type="coiled-coil region" evidence="1">
    <location>
        <begin position="275"/>
        <end position="302"/>
    </location>
</feature>
<keyword evidence="1" id="KW-0175">Coiled coil</keyword>
<sequence>MQTKDISTKHKNIIVDTEITQLSTIVTTVNNDNNFALFGFNNNLQQIQQSVINITVGFNLFNGALVCFQCDISIANSITVFIASGQFLSGLVFNSVQTIQLQNTSIQYRFTSSYSAGLIFNLSQKLSSFDLTTVNILGYNTIGTNYAQFVLVLNLQQSINISQVQICLETAMLATESQFISFSTPVQQYCKSICASNTYYAYGICADQPVNSDYVITNETFVCIQNAIFDGNQCICKEDHVLNGSVCVNVSQSLTNIYQHIESLSNVEADMNTVFQLINNLNQSIENELVQVEQNMVSMYNQVELHLFNNLSTVNYKLDNISNELDKRIFNNVSKLQQELINYNISLEYQINSSAQQLSNAITTTNNLLNSSTITLNKSISDLNQNLTQSIIQTNSNMLNVQNMLQNNIISNFTTIDQRLATNITKKDLQIQQLTDSLAFVTSIVMNTVEQELWFECQQQLYTFKVFDLASATNIIQSSDFTTGFAFDTQVIQNAFVDVQSISSSFTLFKTQSAFLNIKVQLNDISFVSGAMLSPSSTIQINQLAIVSKAGTQVTINAGVVLSFLQQTATVTNITNLLLNINMNPSSAGIISLINAVNGQLIVKGYQILGNYNSTNTITFGVCQIQQQSNIIINYVQLKPISFSCGNLSSYLISYSNSSQIEIYHVTIQIGNNSMYNTMSNIITTAVEYLSFGGLITYCNTSIIKVQDIQLNSYEFWNSQQINYSGQILGYVNSSISNIQMICAIQFVNSSVFSQFNMFGLIGYFNGQLSIQLLSTQRIILPGTFSYTGVIGHVNGTQSIFMNIQILFQMIVNKGNVSGSLAGILGANQQSIYNISIESQIQANSIVGLISAGGKNCKITQTQIFQSQAIGSMQNENQYSAGLIASTDGYMQIIQCIIKKIKIQSHSNYTWAISGGLFGDIFSTLTQIQQTQLISSQIFSSGSVSSSINSGGLVGYQFDGQMDAIDVLVKFTNITAISYNQPGMSTFCGTFAAFLIRQKIHLRNSKISSIHINVSGSSNQYVGIILGVNWTIGYTAYGVSTDGVNKINGGVIVNCASVVAQSQSGC</sequence>
<reference evidence="2" key="1">
    <citation type="submission" date="2023-06" db="EMBL/GenBank/DDBJ databases">
        <authorList>
            <person name="Kurt Z."/>
        </authorList>
    </citation>
    <scope>NUCLEOTIDE SEQUENCE</scope>
</reference>
<dbReference type="Proteomes" id="UP001642409">
    <property type="component" value="Unassembled WGS sequence"/>
</dbReference>
<reference evidence="3 4" key="2">
    <citation type="submission" date="2024-07" db="EMBL/GenBank/DDBJ databases">
        <authorList>
            <person name="Akdeniz Z."/>
        </authorList>
    </citation>
    <scope>NUCLEOTIDE SEQUENCE [LARGE SCALE GENOMIC DNA]</scope>
</reference>
<evidence type="ECO:0000313" key="2">
    <source>
        <dbReference type="EMBL" id="CAI9948994.1"/>
    </source>
</evidence>
<evidence type="ECO:0000313" key="3">
    <source>
        <dbReference type="EMBL" id="CAL6047709.1"/>
    </source>
</evidence>
<protein>
    <submittedName>
        <fullName evidence="3">Hypothetical_protein</fullName>
    </submittedName>
</protein>
<accession>A0AA86Q9V9</accession>
<dbReference type="EMBL" id="CATOUU010000792">
    <property type="protein sequence ID" value="CAI9948994.1"/>
    <property type="molecule type" value="Genomic_DNA"/>
</dbReference>
<comment type="caution">
    <text evidence="2">The sequence shown here is derived from an EMBL/GenBank/DDBJ whole genome shotgun (WGS) entry which is preliminary data.</text>
</comment>
<organism evidence="2">
    <name type="scientific">Hexamita inflata</name>
    <dbReference type="NCBI Taxonomy" id="28002"/>
    <lineage>
        <taxon>Eukaryota</taxon>
        <taxon>Metamonada</taxon>
        <taxon>Diplomonadida</taxon>
        <taxon>Hexamitidae</taxon>
        <taxon>Hexamitinae</taxon>
        <taxon>Hexamita</taxon>
    </lineage>
</organism>
<keyword evidence="4" id="KW-1185">Reference proteome</keyword>
<name>A0AA86Q9V9_9EUKA</name>
<evidence type="ECO:0000313" key="4">
    <source>
        <dbReference type="Proteomes" id="UP001642409"/>
    </source>
</evidence>
<proteinExistence type="predicted"/>